<feature type="domain" description="Lipopolysaccharide assembly protein A" evidence="6">
    <location>
        <begin position="44"/>
        <end position="92"/>
    </location>
</feature>
<protein>
    <submittedName>
        <fullName evidence="7">LapA family protein</fullName>
    </submittedName>
</protein>
<evidence type="ECO:0000256" key="1">
    <source>
        <dbReference type="ARBA" id="ARBA00022475"/>
    </source>
</evidence>
<proteinExistence type="predicted"/>
<sequence>MKSFLKALILLPVVALVTLFAVANREPVAVQVDPYEWFGIGPAISLPLFAIVFLALAVGVVLGGSAVWLSQGRHRKAARLHAREAARLRDEAERLRASAATSTSADLVPSSIR</sequence>
<reference evidence="7 8" key="1">
    <citation type="submission" date="2022-07" db="EMBL/GenBank/DDBJ databases">
        <authorList>
            <person name="Li W.-J."/>
            <person name="Deng Q.-Q."/>
        </authorList>
    </citation>
    <scope>NUCLEOTIDE SEQUENCE [LARGE SCALE GENOMIC DNA]</scope>
    <source>
        <strain evidence="7 8">SYSU M60028</strain>
    </source>
</reference>
<evidence type="ECO:0000313" key="7">
    <source>
        <dbReference type="EMBL" id="MCP8938815.1"/>
    </source>
</evidence>
<dbReference type="EMBL" id="JANCLU010000008">
    <property type="protein sequence ID" value="MCP8938815.1"/>
    <property type="molecule type" value="Genomic_DNA"/>
</dbReference>
<dbReference type="Pfam" id="PF06305">
    <property type="entry name" value="LapA_dom"/>
    <property type="match status" value="1"/>
</dbReference>
<comment type="caution">
    <text evidence="7">The sequence shown here is derived from an EMBL/GenBank/DDBJ whole genome shotgun (WGS) entry which is preliminary data.</text>
</comment>
<evidence type="ECO:0000256" key="3">
    <source>
        <dbReference type="ARBA" id="ARBA00022989"/>
    </source>
</evidence>
<evidence type="ECO:0000256" key="2">
    <source>
        <dbReference type="ARBA" id="ARBA00022692"/>
    </source>
</evidence>
<keyword evidence="8" id="KW-1185">Reference proteome</keyword>
<keyword evidence="4 5" id="KW-0472">Membrane</keyword>
<evidence type="ECO:0000256" key="4">
    <source>
        <dbReference type="ARBA" id="ARBA00023136"/>
    </source>
</evidence>
<name>A0ABT1LBE5_9HYPH</name>
<evidence type="ECO:0000259" key="6">
    <source>
        <dbReference type="Pfam" id="PF06305"/>
    </source>
</evidence>
<evidence type="ECO:0000313" key="8">
    <source>
        <dbReference type="Proteomes" id="UP001205890"/>
    </source>
</evidence>
<keyword evidence="2 5" id="KW-0812">Transmembrane</keyword>
<organism evidence="7 8">
    <name type="scientific">Alsobacter ponti</name>
    <dbReference type="NCBI Taxonomy" id="2962936"/>
    <lineage>
        <taxon>Bacteria</taxon>
        <taxon>Pseudomonadati</taxon>
        <taxon>Pseudomonadota</taxon>
        <taxon>Alphaproteobacteria</taxon>
        <taxon>Hyphomicrobiales</taxon>
        <taxon>Alsobacteraceae</taxon>
        <taxon>Alsobacter</taxon>
    </lineage>
</organism>
<feature type="transmembrane region" description="Helical" evidence="5">
    <location>
        <begin position="49"/>
        <end position="69"/>
    </location>
</feature>
<dbReference type="Proteomes" id="UP001205890">
    <property type="component" value="Unassembled WGS sequence"/>
</dbReference>
<evidence type="ECO:0000256" key="5">
    <source>
        <dbReference type="SAM" id="Phobius"/>
    </source>
</evidence>
<gene>
    <name evidence="7" type="ORF">NK718_09840</name>
</gene>
<dbReference type="RefSeq" id="WP_254741145.1">
    <property type="nucleotide sequence ID" value="NZ_JANCLU010000008.1"/>
</dbReference>
<dbReference type="InterPro" id="IPR010445">
    <property type="entry name" value="LapA_dom"/>
</dbReference>
<keyword evidence="1" id="KW-1003">Cell membrane</keyword>
<accession>A0ABT1LBE5</accession>
<keyword evidence="3 5" id="KW-1133">Transmembrane helix</keyword>